<feature type="transmembrane region" description="Helical" evidence="1">
    <location>
        <begin position="217"/>
        <end position="244"/>
    </location>
</feature>
<keyword evidence="1" id="KW-0812">Transmembrane</keyword>
<proteinExistence type="predicted"/>
<feature type="transmembrane region" description="Helical" evidence="1">
    <location>
        <begin position="169"/>
        <end position="186"/>
    </location>
</feature>
<evidence type="ECO:0000256" key="1">
    <source>
        <dbReference type="SAM" id="Phobius"/>
    </source>
</evidence>
<dbReference type="EMBL" id="JADEYP010000012">
    <property type="protein sequence ID" value="MCA5005086.1"/>
    <property type="molecule type" value="Genomic_DNA"/>
</dbReference>
<feature type="transmembrane region" description="Helical" evidence="1">
    <location>
        <begin position="80"/>
        <end position="100"/>
    </location>
</feature>
<evidence type="ECO:0000313" key="3">
    <source>
        <dbReference type="Proteomes" id="UP001165302"/>
    </source>
</evidence>
<protein>
    <recommendedName>
        <fullName evidence="4">DoxX family protein</fullName>
    </recommendedName>
</protein>
<sequence>MINQLNWTKSERIAFRFAFILILTFIIEKNNGAYPLFEIITKPIVYLFQELTPWFAKNILKYNYDYSIYTNGSGDTSYDWISLLLFIIIASIACVIWGILDQKRTNYNTLYYYLTVFIRYYIAFMLFNYGAIKLLHAQMPPPTLNKLMQPLHEFSPMGLAWTFLGFSKGYNIFMGIVEIMAVLLLFRKTMVLGALITMATSINIMTVNYFYDVPVKMISTALFAFSLFLLLPNFKALYAFFILGKSAEIRTIDKPVYSKTWINKGLIALKIIFLVVFIVTQFFSLSNTQKMISEYFKKSSINGIFKIDRQGKSQKSIPKDWNYVIFEFEGTLITRDTNYQKGYQQYILDERTKEITINNYKLKYSVEKNGDIIMKKKFPSHHEEIRLVKQRQQDFELLKRGFNLIQEHPYNR</sequence>
<dbReference type="Proteomes" id="UP001165302">
    <property type="component" value="Unassembled WGS sequence"/>
</dbReference>
<dbReference type="RefSeq" id="WP_225552486.1">
    <property type="nucleotide sequence ID" value="NZ_JADEYP010000012.1"/>
</dbReference>
<gene>
    <name evidence="2" type="ORF">IPZ78_07960</name>
</gene>
<keyword evidence="3" id="KW-1185">Reference proteome</keyword>
<evidence type="ECO:0008006" key="4">
    <source>
        <dbReference type="Google" id="ProtNLM"/>
    </source>
</evidence>
<accession>A0ABS7Z4H1</accession>
<evidence type="ECO:0000313" key="2">
    <source>
        <dbReference type="EMBL" id="MCA5005086.1"/>
    </source>
</evidence>
<organism evidence="2 3">
    <name type="scientific">Sphingobacterium bovistauri</name>
    <dbReference type="NCBI Taxonomy" id="2781959"/>
    <lineage>
        <taxon>Bacteria</taxon>
        <taxon>Pseudomonadati</taxon>
        <taxon>Bacteroidota</taxon>
        <taxon>Sphingobacteriia</taxon>
        <taxon>Sphingobacteriales</taxon>
        <taxon>Sphingobacteriaceae</taxon>
        <taxon>Sphingobacterium</taxon>
    </lineage>
</organism>
<name>A0ABS7Z4H1_9SPHI</name>
<keyword evidence="1" id="KW-0472">Membrane</keyword>
<feature type="transmembrane region" description="Helical" evidence="1">
    <location>
        <begin position="12"/>
        <end position="27"/>
    </location>
</feature>
<reference evidence="2" key="1">
    <citation type="submission" date="2020-10" db="EMBL/GenBank/DDBJ databases">
        <authorList>
            <person name="Lu T."/>
            <person name="Wang Q."/>
            <person name="Han X."/>
        </authorList>
    </citation>
    <scope>NUCLEOTIDE SEQUENCE</scope>
    <source>
        <strain evidence="2">WQ 366</strain>
    </source>
</reference>
<keyword evidence="1" id="KW-1133">Transmembrane helix</keyword>
<feature type="transmembrane region" description="Helical" evidence="1">
    <location>
        <begin position="112"/>
        <end position="132"/>
    </location>
</feature>
<comment type="caution">
    <text evidence="2">The sequence shown here is derived from an EMBL/GenBank/DDBJ whole genome shotgun (WGS) entry which is preliminary data.</text>
</comment>
<feature type="transmembrane region" description="Helical" evidence="1">
    <location>
        <begin position="191"/>
        <end position="211"/>
    </location>
</feature>
<feature type="transmembrane region" description="Helical" evidence="1">
    <location>
        <begin position="265"/>
        <end position="283"/>
    </location>
</feature>